<gene>
    <name evidence="1" type="ORF">WR25_09979</name>
</gene>
<comment type="caution">
    <text evidence="1">The sequence shown here is derived from an EMBL/GenBank/DDBJ whole genome shotgun (WGS) entry which is preliminary data.</text>
</comment>
<dbReference type="EMBL" id="LIAE01005732">
    <property type="protein sequence ID" value="PAV93097.1"/>
    <property type="molecule type" value="Genomic_DNA"/>
</dbReference>
<accession>A0A2A2M4G1</accession>
<name>A0A2A2M4G1_9BILA</name>
<keyword evidence="2" id="KW-1185">Reference proteome</keyword>
<dbReference type="Proteomes" id="UP000218231">
    <property type="component" value="Unassembled WGS sequence"/>
</dbReference>
<protein>
    <submittedName>
        <fullName evidence="1">Uncharacterized protein</fullName>
    </submittedName>
</protein>
<dbReference type="AlphaFoldDB" id="A0A2A2M4G1"/>
<reference evidence="1 2" key="1">
    <citation type="journal article" date="2017" name="Curr. Biol.">
        <title>Genome architecture and evolution of a unichromosomal asexual nematode.</title>
        <authorList>
            <person name="Fradin H."/>
            <person name="Zegar C."/>
            <person name="Gutwein M."/>
            <person name="Lucas J."/>
            <person name="Kovtun M."/>
            <person name="Corcoran D."/>
            <person name="Baugh L.R."/>
            <person name="Kiontke K."/>
            <person name="Gunsalus K."/>
            <person name="Fitch D.H."/>
            <person name="Piano F."/>
        </authorList>
    </citation>
    <scope>NUCLEOTIDE SEQUENCE [LARGE SCALE GENOMIC DNA]</scope>
    <source>
        <strain evidence="1">PF1309</strain>
    </source>
</reference>
<organism evidence="1 2">
    <name type="scientific">Diploscapter pachys</name>
    <dbReference type="NCBI Taxonomy" id="2018661"/>
    <lineage>
        <taxon>Eukaryota</taxon>
        <taxon>Metazoa</taxon>
        <taxon>Ecdysozoa</taxon>
        <taxon>Nematoda</taxon>
        <taxon>Chromadorea</taxon>
        <taxon>Rhabditida</taxon>
        <taxon>Rhabditina</taxon>
        <taxon>Rhabditomorpha</taxon>
        <taxon>Rhabditoidea</taxon>
        <taxon>Rhabditidae</taxon>
        <taxon>Diploscapter</taxon>
    </lineage>
</organism>
<sequence>MVETDRVDRVEVRQVVAPWGEIAVPCHHVERAVVERHRPQRSHELLDHLGRLVAILEPRDRRFEIARVGEAVGADGAEIGQAEQAARAEADTTGDERDLAGRDVETTEFGQQLQPAGLGHEQQLAVGIHEDTGAHVGIGGVDVHRDAFEVRRMPVGEHRRHAVDQVGARRRLRDRVPAQAIGCERRVVGAGGEALRAVVARVGRVLRGRAHAVQPRAAILVARRGEGGAAELLRSLRGWWSVIVLASSPVSTTPVSYRVVGPRGRPPSLGGGWVAPYSSSLRTCSGVH</sequence>
<proteinExistence type="predicted"/>
<evidence type="ECO:0000313" key="1">
    <source>
        <dbReference type="EMBL" id="PAV93097.1"/>
    </source>
</evidence>
<evidence type="ECO:0000313" key="2">
    <source>
        <dbReference type="Proteomes" id="UP000218231"/>
    </source>
</evidence>